<comment type="subcellular location">
    <subcellularLocation>
        <location evidence="1">Nucleus</location>
    </subcellularLocation>
</comment>
<keyword evidence="5" id="KW-0269">Exonuclease</keyword>
<dbReference type="AlphaFoldDB" id="A0A1X0RUE8"/>
<dbReference type="PANTHER" id="PTHR12801">
    <property type="entry name" value="RNA EXONUCLEASE REXO1 / RECO3 FAMILY MEMBER-RELATED"/>
    <property type="match status" value="1"/>
</dbReference>
<dbReference type="InterPro" id="IPR047021">
    <property type="entry name" value="REXO1/3/4-like"/>
</dbReference>
<dbReference type="InterPro" id="IPR036397">
    <property type="entry name" value="RNaseH_sf"/>
</dbReference>
<dbReference type="GO" id="GO:0004527">
    <property type="term" value="F:exonuclease activity"/>
    <property type="evidence" value="ECO:0007669"/>
    <property type="project" value="UniProtKB-KW"/>
</dbReference>
<keyword evidence="6" id="KW-0539">Nucleus</keyword>
<evidence type="ECO:0000313" key="8">
    <source>
        <dbReference type="EMBL" id="ORE15656.1"/>
    </source>
</evidence>
<dbReference type="InterPro" id="IPR012337">
    <property type="entry name" value="RNaseH-like_sf"/>
</dbReference>
<sequence>MSDDCSIIETFIDQKRKENPEVVENIENKKQRTMETKIYRKLKKSIMKAIHLKMAYEVIDDQVIVHPKVILKQVKDYASMKDIRRLLFALFKMNKPTPFAELPEFSGVQPVGKVIFIDAPILDPHELGLPLEVPWVSKSDTPEVYNKIVSSSIRDYINVEDDVIGLVTVVGFDQYKRVGDRFMDLLEVPLTKADVKKRREEEEKLPDGTLAIPPEMLVMTLEELKMEDFPIHSSLDSNSVLEDGWVETSPGKGAKVKRLVALDCEMCKTVNGYAITRVALIDREHTILINEFVKPTEEVTDYITHISGVSEQSLVGVNTTLADIQKKLLALIDGDTILVGHGLVNDLRCLRMKHPYIIDTSIIYHHKNGPPYKASLKDLVAKYLKRSIQVESVDGHDPCEDAIASLELVERKLQRGINYGLTGLSQVKTILDNLNSQKQEAAVIETNANLSVSMNRMLSEHLLKGYFPEANDEHVCKKLIELHPSKKFIFARLDLPQETEQDRQSTFHALFSNVYKHAEPYTVFCLSTGYRKNKQREELREKRLQYKKNLKKIGLEDIPMEERWSPEEELLLEQTSDSTRRGFVFIHVKGTDK</sequence>
<dbReference type="VEuPathDB" id="FungiDB:BCV72DRAFT_245779"/>
<evidence type="ECO:0000313" key="9">
    <source>
        <dbReference type="Proteomes" id="UP000242381"/>
    </source>
</evidence>
<dbReference type="PANTHER" id="PTHR12801:SF115">
    <property type="entry name" value="FI18136P1-RELATED"/>
    <property type="match status" value="1"/>
</dbReference>
<dbReference type="GO" id="GO:0005634">
    <property type="term" value="C:nucleus"/>
    <property type="evidence" value="ECO:0007669"/>
    <property type="project" value="UniProtKB-SubCell"/>
</dbReference>
<protein>
    <recommendedName>
        <fullName evidence="7">Exonuclease domain-containing protein</fullName>
    </recommendedName>
</protein>
<keyword evidence="4" id="KW-0378">Hydrolase</keyword>
<accession>A0A1X0RUE8</accession>
<dbReference type="InterPro" id="IPR013520">
    <property type="entry name" value="Ribonucl_H"/>
</dbReference>
<dbReference type="Gene3D" id="3.30.420.10">
    <property type="entry name" value="Ribonuclease H-like superfamily/Ribonuclease H"/>
    <property type="match status" value="1"/>
</dbReference>
<evidence type="ECO:0000256" key="1">
    <source>
        <dbReference type="ARBA" id="ARBA00004123"/>
    </source>
</evidence>
<dbReference type="SMART" id="SM00479">
    <property type="entry name" value="EXOIII"/>
    <property type="match status" value="1"/>
</dbReference>
<evidence type="ECO:0000256" key="6">
    <source>
        <dbReference type="ARBA" id="ARBA00023242"/>
    </source>
</evidence>
<name>A0A1X0RUE8_RHIZD</name>
<dbReference type="FunFam" id="3.30.420.10:FF:000031">
    <property type="entry name" value="RNA exonuclease 1"/>
    <property type="match status" value="1"/>
</dbReference>
<dbReference type="SUPFAM" id="SSF53098">
    <property type="entry name" value="Ribonuclease H-like"/>
    <property type="match status" value="1"/>
</dbReference>
<evidence type="ECO:0000256" key="3">
    <source>
        <dbReference type="ARBA" id="ARBA00022722"/>
    </source>
</evidence>
<proteinExistence type="inferred from homology"/>
<comment type="similarity">
    <text evidence="2">Belongs to the REXO1/REXO3 family.</text>
</comment>
<evidence type="ECO:0000256" key="2">
    <source>
        <dbReference type="ARBA" id="ARBA00006357"/>
    </source>
</evidence>
<organism evidence="8 9">
    <name type="scientific">Rhizopus microsporus</name>
    <dbReference type="NCBI Taxonomy" id="58291"/>
    <lineage>
        <taxon>Eukaryota</taxon>
        <taxon>Fungi</taxon>
        <taxon>Fungi incertae sedis</taxon>
        <taxon>Mucoromycota</taxon>
        <taxon>Mucoromycotina</taxon>
        <taxon>Mucoromycetes</taxon>
        <taxon>Mucorales</taxon>
        <taxon>Mucorineae</taxon>
        <taxon>Rhizopodaceae</taxon>
        <taxon>Rhizopus</taxon>
    </lineage>
</organism>
<dbReference type="GO" id="GO:0003676">
    <property type="term" value="F:nucleic acid binding"/>
    <property type="evidence" value="ECO:0007669"/>
    <property type="project" value="InterPro"/>
</dbReference>
<evidence type="ECO:0000259" key="7">
    <source>
        <dbReference type="SMART" id="SM00479"/>
    </source>
</evidence>
<keyword evidence="3" id="KW-0540">Nuclease</keyword>
<reference evidence="8 9" key="1">
    <citation type="journal article" date="2016" name="Proc. Natl. Acad. Sci. U.S.A.">
        <title>Lipid metabolic changes in an early divergent fungus govern the establishment of a mutualistic symbiosis with endobacteria.</title>
        <authorList>
            <person name="Lastovetsky O.A."/>
            <person name="Gaspar M.L."/>
            <person name="Mondo S.J."/>
            <person name="LaButti K.M."/>
            <person name="Sandor L."/>
            <person name="Grigoriev I.V."/>
            <person name="Henry S.A."/>
            <person name="Pawlowska T.E."/>
        </authorList>
    </citation>
    <scope>NUCLEOTIDE SEQUENCE [LARGE SCALE GENOMIC DNA]</scope>
    <source>
        <strain evidence="8 9">ATCC 11559</strain>
    </source>
</reference>
<gene>
    <name evidence="8" type="ORF">BCV71DRAFT_219169</name>
</gene>
<dbReference type="InterPro" id="IPR034922">
    <property type="entry name" value="REX1-like_exo"/>
</dbReference>
<evidence type="ECO:0000256" key="5">
    <source>
        <dbReference type="ARBA" id="ARBA00022839"/>
    </source>
</evidence>
<dbReference type="GO" id="GO:0010629">
    <property type="term" value="P:negative regulation of gene expression"/>
    <property type="evidence" value="ECO:0007669"/>
    <property type="project" value="UniProtKB-ARBA"/>
</dbReference>
<dbReference type="EMBL" id="KV921415">
    <property type="protein sequence ID" value="ORE15656.1"/>
    <property type="molecule type" value="Genomic_DNA"/>
</dbReference>
<dbReference type="OMA" id="IPMEERW"/>
<evidence type="ECO:0000256" key="4">
    <source>
        <dbReference type="ARBA" id="ARBA00022801"/>
    </source>
</evidence>
<feature type="domain" description="Exonuclease" evidence="7">
    <location>
        <begin position="258"/>
        <end position="418"/>
    </location>
</feature>
<dbReference type="Proteomes" id="UP000242381">
    <property type="component" value="Unassembled WGS sequence"/>
</dbReference>
<dbReference type="CDD" id="cd06145">
    <property type="entry name" value="REX1_like"/>
    <property type="match status" value="1"/>
</dbReference>